<proteinExistence type="inferred from homology"/>
<evidence type="ECO:0000313" key="2">
    <source>
        <dbReference type="EMBL" id="CBK25311.2"/>
    </source>
</evidence>
<comment type="similarity">
    <text evidence="1">Belongs to the STXBP/unc-18/SEC1 family.</text>
</comment>
<dbReference type="GO" id="GO:0016192">
    <property type="term" value="P:vesicle-mediated transport"/>
    <property type="evidence" value="ECO:0007669"/>
    <property type="project" value="InterPro"/>
</dbReference>
<evidence type="ECO:0000313" key="3">
    <source>
        <dbReference type="Proteomes" id="UP000008312"/>
    </source>
</evidence>
<dbReference type="GeneID" id="24921919"/>
<name>D8MB72_BLAHO</name>
<dbReference type="RefSeq" id="XP_012899359.1">
    <property type="nucleotide sequence ID" value="XM_013043905.1"/>
</dbReference>
<dbReference type="EMBL" id="FN668690">
    <property type="protein sequence ID" value="CBK25311.2"/>
    <property type="molecule type" value="Genomic_DNA"/>
</dbReference>
<sequence length="326" mass="37015">MNYHVEEPNLALSSISLFLISTPDIPTALSDIWGSVRNDSVLQQIASSLVDICVNLGIKPHIHYYNCYPCDRIADLFYQSIEQHIAIGGQLHEKGLLFLVDRTVDPLIPLMHPITYEPMVMDLLPVGEGGEFEYRSRSGEDKSRTVLLNSQDRIWEAYKYEHIQNTAVWINKAVEVFQAEKEESKNSIQDIGNLIKTLPERKQRNDLFALHVTISRMCIDLFRDHALNRLIPLEQIILTGCDDAGSTPSQEKLLAELDAVLASEITMQDKRRLILMYAIARGLDSDTQRRLFQQSGLPMGDYSLVQNLKLLNVNLAQVGIEIRNEL</sequence>
<keyword evidence="3" id="KW-1185">Reference proteome</keyword>
<dbReference type="InterPro" id="IPR001619">
    <property type="entry name" value="Sec1-like"/>
</dbReference>
<dbReference type="InParanoid" id="D8MB72"/>
<protein>
    <submittedName>
        <fullName evidence="2">Uncharacterized protein</fullName>
    </submittedName>
</protein>
<dbReference type="AlphaFoldDB" id="D8MB72"/>
<dbReference type="PANTHER" id="PTHR11679">
    <property type="entry name" value="VESICLE PROTEIN SORTING-ASSOCIATED"/>
    <property type="match status" value="1"/>
</dbReference>
<reference evidence="2" key="1">
    <citation type="submission" date="2010-02" db="EMBL/GenBank/DDBJ databases">
        <title>Sequencing and annotation of the Blastocystis hominis genome.</title>
        <authorList>
            <person name="Wincker P."/>
        </authorList>
    </citation>
    <scope>NUCLEOTIDE SEQUENCE</scope>
    <source>
        <strain evidence="2">Singapore isolate B</strain>
    </source>
</reference>
<dbReference type="SUPFAM" id="SSF56815">
    <property type="entry name" value="Sec1/munc18-like (SM) proteins"/>
    <property type="match status" value="1"/>
</dbReference>
<accession>D8MB72</accession>
<dbReference type="Gene3D" id="3.40.50.1910">
    <property type="match status" value="1"/>
</dbReference>
<dbReference type="Proteomes" id="UP000008312">
    <property type="component" value="Unassembled WGS sequence"/>
</dbReference>
<dbReference type="InterPro" id="IPR027482">
    <property type="entry name" value="Sec1-like_dom2"/>
</dbReference>
<dbReference type="InterPro" id="IPR036045">
    <property type="entry name" value="Sec1-like_sf"/>
</dbReference>
<dbReference type="Gene3D" id="1.25.40.60">
    <property type="match status" value="1"/>
</dbReference>
<dbReference type="Pfam" id="PF00995">
    <property type="entry name" value="Sec1"/>
    <property type="match status" value="1"/>
</dbReference>
<dbReference type="InterPro" id="IPR043127">
    <property type="entry name" value="Sec-1-like_dom3a"/>
</dbReference>
<dbReference type="Gene3D" id="3.90.830.10">
    <property type="entry name" value="Syntaxin Binding Protein 1, Chain A, domain 2"/>
    <property type="match status" value="1"/>
</dbReference>
<organism evidence="2">
    <name type="scientific">Blastocystis hominis</name>
    <dbReference type="NCBI Taxonomy" id="12968"/>
    <lineage>
        <taxon>Eukaryota</taxon>
        <taxon>Sar</taxon>
        <taxon>Stramenopiles</taxon>
        <taxon>Bigyra</taxon>
        <taxon>Opalozoa</taxon>
        <taxon>Opalinata</taxon>
        <taxon>Blastocystidae</taxon>
        <taxon>Blastocystis</taxon>
    </lineage>
</organism>
<evidence type="ECO:0000256" key="1">
    <source>
        <dbReference type="ARBA" id="ARBA00009884"/>
    </source>
</evidence>
<dbReference type="OrthoDB" id="2228at2759"/>
<gene>
    <name evidence="2" type="ORF">GSBLH_T00004925001</name>
</gene>